<evidence type="ECO:0000313" key="1">
    <source>
        <dbReference type="EMBL" id="AEE53621.1"/>
    </source>
</evidence>
<dbReference type="Proteomes" id="UP000008461">
    <property type="component" value="Chromosome"/>
</dbReference>
<dbReference type="STRING" id="760192.Halhy_5798"/>
<sequence length="206" mass="23153">MLLGSKILAFLSILIWISTPQASNRLELGRYEYAGIDNKSFRFFRVEKEGVYREVEAKPTGIGEIQAMPFCDKDFFGTTFYDCGQYPDLEKPYIEFSANGVELALFYGPAEEIQVVSGEYTINGDTLAIGEAPVGLKVACPKGSKNREIGLPYRIYQTSKSMVSSVDLYVEFLNEKEHLDQIRAQSKLSVGDTIALCLLKERFVKK</sequence>
<organism evidence="1 2">
    <name type="scientific">Haliscomenobacter hydrossis (strain ATCC 27775 / DSM 1100 / LMG 10767 / O)</name>
    <dbReference type="NCBI Taxonomy" id="760192"/>
    <lineage>
        <taxon>Bacteria</taxon>
        <taxon>Pseudomonadati</taxon>
        <taxon>Bacteroidota</taxon>
        <taxon>Saprospiria</taxon>
        <taxon>Saprospirales</taxon>
        <taxon>Haliscomenobacteraceae</taxon>
        <taxon>Haliscomenobacter</taxon>
    </lineage>
</organism>
<accession>F4KX21</accession>
<proteinExistence type="predicted"/>
<reference evidence="1 2" key="1">
    <citation type="journal article" date="2011" name="Stand. Genomic Sci.">
        <title>Complete genome sequence of Haliscomenobacter hydrossis type strain (O).</title>
        <authorList>
            <consortium name="US DOE Joint Genome Institute (JGI-PGF)"/>
            <person name="Daligault H."/>
            <person name="Lapidus A."/>
            <person name="Zeytun A."/>
            <person name="Nolan M."/>
            <person name="Lucas S."/>
            <person name="Del Rio T.G."/>
            <person name="Tice H."/>
            <person name="Cheng J.F."/>
            <person name="Tapia R."/>
            <person name="Han C."/>
            <person name="Goodwin L."/>
            <person name="Pitluck S."/>
            <person name="Liolios K."/>
            <person name="Pagani I."/>
            <person name="Ivanova N."/>
            <person name="Huntemann M."/>
            <person name="Mavromatis K."/>
            <person name="Mikhailova N."/>
            <person name="Pati A."/>
            <person name="Chen A."/>
            <person name="Palaniappan K."/>
            <person name="Land M."/>
            <person name="Hauser L."/>
            <person name="Brambilla E.M."/>
            <person name="Rohde M."/>
            <person name="Verbarg S."/>
            <person name="Goker M."/>
            <person name="Bristow J."/>
            <person name="Eisen J.A."/>
            <person name="Markowitz V."/>
            <person name="Hugenholtz P."/>
            <person name="Kyrpides N.C."/>
            <person name="Klenk H.P."/>
            <person name="Woyke T."/>
        </authorList>
    </citation>
    <scope>NUCLEOTIDE SEQUENCE [LARGE SCALE GENOMIC DNA]</scope>
    <source>
        <strain evidence="2">ATCC 27775 / DSM 1100 / LMG 10767 / O</strain>
    </source>
</reference>
<dbReference type="AlphaFoldDB" id="F4KX21"/>
<dbReference type="EMBL" id="CP002691">
    <property type="protein sequence ID" value="AEE53621.1"/>
    <property type="molecule type" value="Genomic_DNA"/>
</dbReference>
<gene>
    <name evidence="1" type="ordered locus">Halhy_5798</name>
</gene>
<dbReference type="HOGENOM" id="CLU_1330388_0_0_10"/>
<name>F4KX21_HALH1</name>
<evidence type="ECO:0000313" key="2">
    <source>
        <dbReference type="Proteomes" id="UP000008461"/>
    </source>
</evidence>
<reference key="2">
    <citation type="submission" date="2011-04" db="EMBL/GenBank/DDBJ databases">
        <title>Complete sequence of chromosome of Haliscomenobacter hydrossis DSM 1100.</title>
        <authorList>
            <consortium name="US DOE Joint Genome Institute (JGI-PGF)"/>
            <person name="Lucas S."/>
            <person name="Han J."/>
            <person name="Lapidus A."/>
            <person name="Bruce D."/>
            <person name="Goodwin L."/>
            <person name="Pitluck S."/>
            <person name="Peters L."/>
            <person name="Kyrpides N."/>
            <person name="Mavromatis K."/>
            <person name="Ivanova N."/>
            <person name="Ovchinnikova G."/>
            <person name="Pagani I."/>
            <person name="Daligault H."/>
            <person name="Detter J.C."/>
            <person name="Han C."/>
            <person name="Land M."/>
            <person name="Hauser L."/>
            <person name="Markowitz V."/>
            <person name="Cheng J.-F."/>
            <person name="Hugenholtz P."/>
            <person name="Woyke T."/>
            <person name="Wu D."/>
            <person name="Verbarg S."/>
            <person name="Frueling A."/>
            <person name="Brambilla E."/>
            <person name="Klenk H.-P."/>
            <person name="Eisen J.A."/>
        </authorList>
    </citation>
    <scope>NUCLEOTIDE SEQUENCE</scope>
    <source>
        <strain>DSM 1100</strain>
    </source>
</reference>
<dbReference type="RefSeq" id="WP_013768150.1">
    <property type="nucleotide sequence ID" value="NC_015510.1"/>
</dbReference>
<protein>
    <submittedName>
        <fullName evidence="1">Uncharacterized protein</fullName>
    </submittedName>
</protein>
<dbReference type="KEGG" id="hhy:Halhy_5798"/>
<keyword evidence="2" id="KW-1185">Reference proteome</keyword>